<reference evidence="3 4" key="1">
    <citation type="submission" date="2021-04" db="EMBL/GenBank/DDBJ databases">
        <authorList>
            <person name="Ivanova A."/>
        </authorList>
    </citation>
    <scope>NUCLEOTIDE SEQUENCE [LARGE SCALE GENOMIC DNA]</scope>
    <source>
        <strain evidence="3 4">G18</strain>
    </source>
</reference>
<evidence type="ECO:0000313" key="4">
    <source>
        <dbReference type="Proteomes" id="UP000676565"/>
    </source>
</evidence>
<evidence type="ECO:0000313" key="3">
    <source>
        <dbReference type="EMBL" id="MBP3954044.1"/>
    </source>
</evidence>
<proteinExistence type="predicted"/>
<gene>
    <name evidence="3" type="ORF">J8F10_01865</name>
</gene>
<protein>
    <recommendedName>
        <fullName evidence="5">Zinc finger/thioredoxin putative domain-containing protein</fullName>
    </recommendedName>
</protein>
<accession>A0ABS5BK28</accession>
<comment type="caution">
    <text evidence="3">The sequence shown here is derived from an EMBL/GenBank/DDBJ whole genome shotgun (WGS) entry which is preliminary data.</text>
</comment>
<sequence>MAAPPVTFPCPFCTRRMGVPEELLGRQVRCPHCKRVVVAPTTAGTAPVAPTPISHAPPSPEPELREFNVPQPREGADSILSEPGESDDEVFVSPSNTPTRTIPPLELLPQAPEPAPSASSSDDPFGFSLRPEPSVPSQSQIPHTLVTGTIFNPPTSQPPAPTQSEAKSEQSNPFSDPESGAESEAPNTVAPSTPPHVDSNPFTGFEPDPLPPPAAKPTKSTEPPVPNETPSAAPPNKQPEREEAPAVTEEKPPLTARPRPASSGGGKTVVLVLLAGYAIVATAVAIYGLFFRSGGVPETGHPLSTIPDTFGEFDPVSRKKVTKLNFPVDGELPAAQRTGLGGKITIGQLDVEPIRVQKRPLRMLLEGADERDKQTVRAGTALVLTLAISNRSSDLPIFPMDPAFIRRATKDDLPITRLVVGHKVFPGGEIEWPLPGRFKKKIEVQQGNDAKVLEPRRSQEYIVFTEANPELINVAESTKEPLQWRIQVRSGLIEYKGKEVPVTAVIGVDFKASDIRGMD</sequence>
<evidence type="ECO:0000256" key="1">
    <source>
        <dbReference type="SAM" id="MobiDB-lite"/>
    </source>
</evidence>
<feature type="compositionally biased region" description="Polar residues" evidence="1">
    <location>
        <begin position="135"/>
        <end position="152"/>
    </location>
</feature>
<feature type="compositionally biased region" description="Basic and acidic residues" evidence="1">
    <location>
        <begin position="238"/>
        <end position="252"/>
    </location>
</feature>
<evidence type="ECO:0008006" key="5">
    <source>
        <dbReference type="Google" id="ProtNLM"/>
    </source>
</evidence>
<dbReference type="EMBL" id="JAGKQQ010000001">
    <property type="protein sequence ID" value="MBP3954044.1"/>
    <property type="molecule type" value="Genomic_DNA"/>
</dbReference>
<feature type="region of interest" description="Disordered" evidence="1">
    <location>
        <begin position="44"/>
        <end position="265"/>
    </location>
</feature>
<feature type="compositionally biased region" description="Low complexity" evidence="1">
    <location>
        <begin position="103"/>
        <end position="124"/>
    </location>
</feature>
<name>A0ABS5BK28_9BACT</name>
<evidence type="ECO:0000256" key="2">
    <source>
        <dbReference type="SAM" id="Phobius"/>
    </source>
</evidence>
<keyword evidence="2" id="KW-0812">Transmembrane</keyword>
<organism evidence="3 4">
    <name type="scientific">Gemmata palustris</name>
    <dbReference type="NCBI Taxonomy" id="2822762"/>
    <lineage>
        <taxon>Bacteria</taxon>
        <taxon>Pseudomonadati</taxon>
        <taxon>Planctomycetota</taxon>
        <taxon>Planctomycetia</taxon>
        <taxon>Gemmatales</taxon>
        <taxon>Gemmataceae</taxon>
        <taxon>Gemmata</taxon>
    </lineage>
</organism>
<feature type="compositionally biased region" description="Pro residues" evidence="1">
    <location>
        <begin position="223"/>
        <end position="237"/>
    </location>
</feature>
<feature type="transmembrane region" description="Helical" evidence="2">
    <location>
        <begin position="269"/>
        <end position="290"/>
    </location>
</feature>
<keyword evidence="2" id="KW-0472">Membrane</keyword>
<dbReference type="RefSeq" id="WP_210652136.1">
    <property type="nucleotide sequence ID" value="NZ_JAGKQQ010000001.1"/>
</dbReference>
<dbReference type="Proteomes" id="UP000676565">
    <property type="component" value="Unassembled WGS sequence"/>
</dbReference>
<keyword evidence="4" id="KW-1185">Reference proteome</keyword>
<keyword evidence="2" id="KW-1133">Transmembrane helix</keyword>